<evidence type="ECO:0000313" key="4">
    <source>
        <dbReference type="Proteomes" id="UP000308705"/>
    </source>
</evidence>
<feature type="transmembrane region" description="Helical" evidence="2">
    <location>
        <begin position="119"/>
        <end position="141"/>
    </location>
</feature>
<dbReference type="InterPro" id="IPR019051">
    <property type="entry name" value="Trp_biosyn_TM_oprn/chp"/>
</dbReference>
<sequence>MNRRALYAWLVLSAVAGAIALLAGGRVWAQLLAPSGPANPEAVHDVPGAEVAPVITPVVLAALAGCVAVLATKGVFRQVVGVLVAICGGAVVVGVTRVFDDVLLLESADLPGASVQVTVWPWITGLGGLLLIAGGLWAAVAGGTWPGMSSRYDRTDRGKPASERSMWDAIDRGDDPT</sequence>
<evidence type="ECO:0008006" key="5">
    <source>
        <dbReference type="Google" id="ProtNLM"/>
    </source>
</evidence>
<accession>A0A4U3MBM7</accession>
<dbReference type="Pfam" id="PF09534">
    <property type="entry name" value="Trp_oprn_chp"/>
    <property type="match status" value="1"/>
</dbReference>
<evidence type="ECO:0000256" key="2">
    <source>
        <dbReference type="SAM" id="Phobius"/>
    </source>
</evidence>
<keyword evidence="2" id="KW-0812">Transmembrane</keyword>
<keyword evidence="4" id="KW-1185">Reference proteome</keyword>
<evidence type="ECO:0000313" key="3">
    <source>
        <dbReference type="EMBL" id="TKK86060.1"/>
    </source>
</evidence>
<reference evidence="3 4" key="1">
    <citation type="submission" date="2019-04" db="EMBL/GenBank/DDBJ databases">
        <title>Herbidospora sp. NEAU-GS14.nov., a novel actinomycete isolated from soil.</title>
        <authorList>
            <person name="Han L."/>
        </authorList>
    </citation>
    <scope>NUCLEOTIDE SEQUENCE [LARGE SCALE GENOMIC DNA]</scope>
    <source>
        <strain evidence="3 4">NEAU-GS14</strain>
    </source>
</reference>
<comment type="caution">
    <text evidence="3">The sequence shown here is derived from an EMBL/GenBank/DDBJ whole genome shotgun (WGS) entry which is preliminary data.</text>
</comment>
<proteinExistence type="predicted"/>
<dbReference type="Proteomes" id="UP000308705">
    <property type="component" value="Unassembled WGS sequence"/>
</dbReference>
<keyword evidence="2" id="KW-1133">Transmembrane helix</keyword>
<dbReference type="EMBL" id="SZQA01000023">
    <property type="protein sequence ID" value="TKK86060.1"/>
    <property type="molecule type" value="Genomic_DNA"/>
</dbReference>
<dbReference type="RefSeq" id="WP_137249126.1">
    <property type="nucleotide sequence ID" value="NZ_SZQA01000023.1"/>
</dbReference>
<keyword evidence="2" id="KW-0472">Membrane</keyword>
<dbReference type="AlphaFoldDB" id="A0A4U3MBM7"/>
<protein>
    <recommendedName>
        <fullName evidence="5">Trp biosynthesis-associated membrane protein</fullName>
    </recommendedName>
</protein>
<feature type="region of interest" description="Disordered" evidence="1">
    <location>
        <begin position="151"/>
        <end position="177"/>
    </location>
</feature>
<feature type="transmembrane region" description="Helical" evidence="2">
    <location>
        <begin position="53"/>
        <end position="72"/>
    </location>
</feature>
<feature type="transmembrane region" description="Helical" evidence="2">
    <location>
        <begin position="79"/>
        <end position="99"/>
    </location>
</feature>
<gene>
    <name evidence="3" type="ORF">FDA94_22830</name>
</gene>
<organism evidence="3 4">
    <name type="scientific">Herbidospora galbida</name>
    <dbReference type="NCBI Taxonomy" id="2575442"/>
    <lineage>
        <taxon>Bacteria</taxon>
        <taxon>Bacillati</taxon>
        <taxon>Actinomycetota</taxon>
        <taxon>Actinomycetes</taxon>
        <taxon>Streptosporangiales</taxon>
        <taxon>Streptosporangiaceae</taxon>
        <taxon>Herbidospora</taxon>
    </lineage>
</organism>
<dbReference type="OrthoDB" id="3712369at2"/>
<evidence type="ECO:0000256" key="1">
    <source>
        <dbReference type="SAM" id="MobiDB-lite"/>
    </source>
</evidence>
<name>A0A4U3MBM7_9ACTN</name>